<reference evidence="3" key="1">
    <citation type="journal article" date="2021" name="Nat. Commun.">
        <title>Genetic determinants of endophytism in the Arabidopsis root mycobiome.</title>
        <authorList>
            <person name="Mesny F."/>
            <person name="Miyauchi S."/>
            <person name="Thiergart T."/>
            <person name="Pickel B."/>
            <person name="Atanasova L."/>
            <person name="Karlsson M."/>
            <person name="Huettel B."/>
            <person name="Barry K.W."/>
            <person name="Haridas S."/>
            <person name="Chen C."/>
            <person name="Bauer D."/>
            <person name="Andreopoulos W."/>
            <person name="Pangilinan J."/>
            <person name="LaButti K."/>
            <person name="Riley R."/>
            <person name="Lipzen A."/>
            <person name="Clum A."/>
            <person name="Drula E."/>
            <person name="Henrissat B."/>
            <person name="Kohler A."/>
            <person name="Grigoriev I.V."/>
            <person name="Martin F.M."/>
            <person name="Hacquard S."/>
        </authorList>
    </citation>
    <scope>NUCLEOTIDE SEQUENCE</scope>
    <source>
        <strain evidence="3">MPI-CAGE-CH-0230</strain>
    </source>
</reference>
<evidence type="ECO:0000313" key="4">
    <source>
        <dbReference type="Proteomes" id="UP000756346"/>
    </source>
</evidence>
<organism evidence="3 4">
    <name type="scientific">Microdochium trichocladiopsis</name>
    <dbReference type="NCBI Taxonomy" id="1682393"/>
    <lineage>
        <taxon>Eukaryota</taxon>
        <taxon>Fungi</taxon>
        <taxon>Dikarya</taxon>
        <taxon>Ascomycota</taxon>
        <taxon>Pezizomycotina</taxon>
        <taxon>Sordariomycetes</taxon>
        <taxon>Xylariomycetidae</taxon>
        <taxon>Xylariales</taxon>
        <taxon>Microdochiaceae</taxon>
        <taxon>Microdochium</taxon>
    </lineage>
</organism>
<evidence type="ECO:0000259" key="2">
    <source>
        <dbReference type="PROSITE" id="PS51502"/>
    </source>
</evidence>
<dbReference type="SMART" id="SM00886">
    <property type="entry name" value="Dabb"/>
    <property type="match status" value="1"/>
</dbReference>
<evidence type="ECO:0000256" key="1">
    <source>
        <dbReference type="ARBA" id="ARBA00011738"/>
    </source>
</evidence>
<dbReference type="EMBL" id="JAGTJQ010000003">
    <property type="protein sequence ID" value="KAH7034763.1"/>
    <property type="molecule type" value="Genomic_DNA"/>
</dbReference>
<dbReference type="OrthoDB" id="42919at2759"/>
<dbReference type="PANTHER" id="PTHR33178:SF17">
    <property type="entry name" value="STRESS-RESPONSE A_B BARREL DOMAIN-CONTAINING PROTEIN"/>
    <property type="match status" value="1"/>
</dbReference>
<dbReference type="SUPFAM" id="SSF54909">
    <property type="entry name" value="Dimeric alpha+beta barrel"/>
    <property type="match status" value="1"/>
</dbReference>
<gene>
    <name evidence="3" type="ORF">B0I36DRAFT_316901</name>
</gene>
<evidence type="ECO:0000313" key="3">
    <source>
        <dbReference type="EMBL" id="KAH7034763.1"/>
    </source>
</evidence>
<dbReference type="InterPro" id="IPR013097">
    <property type="entry name" value="Dabb"/>
</dbReference>
<sequence>MTLVHMVFFKFKPGIPAEQKETFVRELKKLKDLPSVKGGRLLVGGPSVTSPAEKSQGYEYALVSYHEDLAALEEYQASAEHKWVTETHLHPYKEDLVRFDFEVDGEDEHLCGFGGIMASMLGKP</sequence>
<accession>A0A9P8YA68</accession>
<dbReference type="RefSeq" id="XP_046014856.1">
    <property type="nucleotide sequence ID" value="XM_046153096.1"/>
</dbReference>
<dbReference type="AlphaFoldDB" id="A0A9P8YA68"/>
<dbReference type="Pfam" id="PF07876">
    <property type="entry name" value="Dabb"/>
    <property type="match status" value="1"/>
</dbReference>
<name>A0A9P8YA68_9PEZI</name>
<dbReference type="PROSITE" id="PS51502">
    <property type="entry name" value="S_R_A_B_BARREL"/>
    <property type="match status" value="1"/>
</dbReference>
<dbReference type="Proteomes" id="UP000756346">
    <property type="component" value="Unassembled WGS sequence"/>
</dbReference>
<comment type="caution">
    <text evidence="3">The sequence shown here is derived from an EMBL/GenBank/DDBJ whole genome shotgun (WGS) entry which is preliminary data.</text>
</comment>
<dbReference type="InterPro" id="IPR044662">
    <property type="entry name" value="HS1/DABB1-like"/>
</dbReference>
<dbReference type="GeneID" id="70182642"/>
<dbReference type="InterPro" id="IPR011008">
    <property type="entry name" value="Dimeric_a/b-barrel"/>
</dbReference>
<dbReference type="Gene3D" id="3.30.70.100">
    <property type="match status" value="1"/>
</dbReference>
<dbReference type="PANTHER" id="PTHR33178">
    <property type="match status" value="1"/>
</dbReference>
<protein>
    <submittedName>
        <fullName evidence="3">Stress responsive A/B barrel domain protein</fullName>
    </submittedName>
</protein>
<keyword evidence="4" id="KW-1185">Reference proteome</keyword>
<feature type="domain" description="Stress-response A/B barrel" evidence="2">
    <location>
        <begin position="3"/>
        <end position="101"/>
    </location>
</feature>
<comment type="subunit">
    <text evidence="1">Homodimer.</text>
</comment>
<proteinExistence type="predicted"/>